<reference evidence="1" key="2">
    <citation type="journal article" date="2015" name="Data Brief">
        <title>Shoot transcriptome of the giant reed, Arundo donax.</title>
        <authorList>
            <person name="Barrero R.A."/>
            <person name="Guerrero F.D."/>
            <person name="Moolhuijzen P."/>
            <person name="Goolsby J.A."/>
            <person name="Tidwell J."/>
            <person name="Bellgard S.E."/>
            <person name="Bellgard M.I."/>
        </authorList>
    </citation>
    <scope>NUCLEOTIDE SEQUENCE</scope>
    <source>
        <tissue evidence="1">Shoot tissue taken approximately 20 cm above the soil surface</tissue>
    </source>
</reference>
<dbReference type="AlphaFoldDB" id="A0A0A9H8Q4"/>
<reference evidence="1" key="1">
    <citation type="submission" date="2014-09" db="EMBL/GenBank/DDBJ databases">
        <authorList>
            <person name="Magalhaes I.L.F."/>
            <person name="Oliveira U."/>
            <person name="Santos F.R."/>
            <person name="Vidigal T.H.D.A."/>
            <person name="Brescovit A.D."/>
            <person name="Santos A.J."/>
        </authorList>
    </citation>
    <scope>NUCLEOTIDE SEQUENCE</scope>
    <source>
        <tissue evidence="1">Shoot tissue taken approximately 20 cm above the soil surface</tissue>
    </source>
</reference>
<organism evidence="1">
    <name type="scientific">Arundo donax</name>
    <name type="common">Giant reed</name>
    <name type="synonym">Donax arundinaceus</name>
    <dbReference type="NCBI Taxonomy" id="35708"/>
    <lineage>
        <taxon>Eukaryota</taxon>
        <taxon>Viridiplantae</taxon>
        <taxon>Streptophyta</taxon>
        <taxon>Embryophyta</taxon>
        <taxon>Tracheophyta</taxon>
        <taxon>Spermatophyta</taxon>
        <taxon>Magnoliopsida</taxon>
        <taxon>Liliopsida</taxon>
        <taxon>Poales</taxon>
        <taxon>Poaceae</taxon>
        <taxon>PACMAD clade</taxon>
        <taxon>Arundinoideae</taxon>
        <taxon>Arundineae</taxon>
        <taxon>Arundo</taxon>
    </lineage>
</organism>
<dbReference type="EMBL" id="GBRH01165717">
    <property type="protein sequence ID" value="JAE32179.1"/>
    <property type="molecule type" value="Transcribed_RNA"/>
</dbReference>
<sequence>MLILGCSCLHYAVPKMAPYANYACFSTRWIGEKTEYEAMNFSESGSVVSGIINLLPILHCT</sequence>
<name>A0A0A9H8Q4_ARUDO</name>
<protein>
    <submittedName>
        <fullName evidence="1">Uncharacterized protein</fullName>
    </submittedName>
</protein>
<evidence type="ECO:0000313" key="1">
    <source>
        <dbReference type="EMBL" id="JAE32179.1"/>
    </source>
</evidence>
<proteinExistence type="predicted"/>
<accession>A0A0A9H8Q4</accession>